<gene>
    <name evidence="7 8" type="primary">atpH</name>
    <name evidence="8" type="ORF">GCM10011482_00430</name>
</gene>
<evidence type="ECO:0000256" key="2">
    <source>
        <dbReference type="ARBA" id="ARBA00022448"/>
    </source>
</evidence>
<protein>
    <recommendedName>
        <fullName evidence="7">ATP synthase subunit delta</fullName>
    </recommendedName>
    <alternativeName>
        <fullName evidence="7">ATP synthase F(1) sector subunit delta</fullName>
    </alternativeName>
    <alternativeName>
        <fullName evidence="7">F-type ATPase subunit delta</fullName>
        <shortName evidence="7">F-ATPase subunit delta</shortName>
    </alternativeName>
</protein>
<dbReference type="InterPro" id="IPR000711">
    <property type="entry name" value="ATPase_OSCP/dsu"/>
</dbReference>
<dbReference type="Pfam" id="PF00213">
    <property type="entry name" value="OSCP"/>
    <property type="match status" value="1"/>
</dbReference>
<proteinExistence type="inferred from homology"/>
<dbReference type="HAMAP" id="MF_01416">
    <property type="entry name" value="ATP_synth_delta_bact"/>
    <property type="match status" value="1"/>
</dbReference>
<keyword evidence="2 7" id="KW-0813">Transport</keyword>
<comment type="subcellular location">
    <subcellularLocation>
        <location evidence="7">Cell membrane</location>
        <topology evidence="7">Peripheral membrane protein</topology>
    </subcellularLocation>
    <subcellularLocation>
        <location evidence="1">Membrane</location>
    </subcellularLocation>
</comment>
<reference evidence="8" key="1">
    <citation type="journal article" date="2014" name="Int. J. Syst. Evol. Microbiol.">
        <title>Complete genome sequence of Corynebacterium casei LMG S-19264T (=DSM 44701T), isolated from a smear-ripened cheese.</title>
        <authorList>
            <consortium name="US DOE Joint Genome Institute (JGI-PGF)"/>
            <person name="Walter F."/>
            <person name="Albersmeier A."/>
            <person name="Kalinowski J."/>
            <person name="Ruckert C."/>
        </authorList>
    </citation>
    <scope>NUCLEOTIDE SEQUENCE</scope>
    <source>
        <strain evidence="8">CCM 8433</strain>
    </source>
</reference>
<keyword evidence="9" id="KW-1185">Reference proteome</keyword>
<comment type="function">
    <text evidence="7">This protein is part of the stalk that links CF(0) to CF(1). It either transmits conformational changes from CF(0) to CF(1) or is implicated in proton conduction.</text>
</comment>
<evidence type="ECO:0000256" key="6">
    <source>
        <dbReference type="ARBA" id="ARBA00023310"/>
    </source>
</evidence>
<name>A0A917JD02_9ENTE</name>
<dbReference type="GO" id="GO:0046933">
    <property type="term" value="F:proton-transporting ATP synthase activity, rotational mechanism"/>
    <property type="evidence" value="ECO:0007669"/>
    <property type="project" value="UniProtKB-UniRule"/>
</dbReference>
<evidence type="ECO:0000256" key="7">
    <source>
        <dbReference type="HAMAP-Rule" id="MF_01416"/>
    </source>
</evidence>
<keyword evidence="6 7" id="KW-0066">ATP synthesis</keyword>
<dbReference type="RefSeq" id="WP_188366253.1">
    <property type="nucleotide sequence ID" value="NZ_BMDT01000001.1"/>
</dbReference>
<comment type="function">
    <text evidence="7">F(1)F(0) ATP synthase produces ATP from ADP in the presence of a proton or sodium gradient. F-type ATPases consist of two structural domains, F(1) containing the extramembraneous catalytic core and F(0) containing the membrane proton channel, linked together by a central stalk and a peripheral stalk. During catalysis, ATP synthesis in the catalytic domain of F(1) is coupled via a rotary mechanism of the central stalk subunits to proton translocation.</text>
</comment>
<evidence type="ECO:0000256" key="4">
    <source>
        <dbReference type="ARBA" id="ARBA00023065"/>
    </source>
</evidence>
<dbReference type="AlphaFoldDB" id="A0A917JD02"/>
<organism evidence="8 9">
    <name type="scientific">Enterococcus alcedinis</name>
    <dbReference type="NCBI Taxonomy" id="1274384"/>
    <lineage>
        <taxon>Bacteria</taxon>
        <taxon>Bacillati</taxon>
        <taxon>Bacillota</taxon>
        <taxon>Bacilli</taxon>
        <taxon>Lactobacillales</taxon>
        <taxon>Enterococcaceae</taxon>
        <taxon>Enterococcus</taxon>
    </lineage>
</organism>
<keyword evidence="7" id="KW-1003">Cell membrane</keyword>
<evidence type="ECO:0000256" key="3">
    <source>
        <dbReference type="ARBA" id="ARBA00022781"/>
    </source>
</evidence>
<sequence length="180" mass="20537">MSNNKYQVAKRYGKALFQLAEEEQELDAVFHDVSHLRQQLVAIPELIPFLKQTSIEWPAKKVVLDELSTEYTETVKKTLAVIGENRRLAELIVILDEYETRYNEAKGIIKAQVTTVVPLTSAQKEQLIQKLKTQFHCNIVRLEETIDAGILGGVVIRVRHQVLDGSLKTQLSKLKKELSR</sequence>
<dbReference type="PANTHER" id="PTHR11910">
    <property type="entry name" value="ATP SYNTHASE DELTA CHAIN"/>
    <property type="match status" value="1"/>
</dbReference>
<evidence type="ECO:0000256" key="5">
    <source>
        <dbReference type="ARBA" id="ARBA00023136"/>
    </source>
</evidence>
<dbReference type="GO" id="GO:0005886">
    <property type="term" value="C:plasma membrane"/>
    <property type="evidence" value="ECO:0007669"/>
    <property type="project" value="UniProtKB-SubCell"/>
</dbReference>
<keyword evidence="3 7" id="KW-0375">Hydrogen ion transport</keyword>
<dbReference type="Proteomes" id="UP000622610">
    <property type="component" value="Unassembled WGS sequence"/>
</dbReference>
<dbReference type="PRINTS" id="PR00125">
    <property type="entry name" value="ATPASEDELTA"/>
</dbReference>
<dbReference type="EMBL" id="BMDT01000001">
    <property type="protein sequence ID" value="GGI64389.1"/>
    <property type="molecule type" value="Genomic_DNA"/>
</dbReference>
<evidence type="ECO:0000313" key="8">
    <source>
        <dbReference type="EMBL" id="GGI64389.1"/>
    </source>
</evidence>
<comment type="caution">
    <text evidence="8">The sequence shown here is derived from an EMBL/GenBank/DDBJ whole genome shotgun (WGS) entry which is preliminary data.</text>
</comment>
<dbReference type="SUPFAM" id="SSF47928">
    <property type="entry name" value="N-terminal domain of the delta subunit of the F1F0-ATP synthase"/>
    <property type="match status" value="1"/>
</dbReference>
<keyword evidence="7" id="KW-0139">CF(1)</keyword>
<dbReference type="NCBIfam" id="TIGR01145">
    <property type="entry name" value="ATP_synt_delta"/>
    <property type="match status" value="1"/>
</dbReference>
<dbReference type="GO" id="GO:0045259">
    <property type="term" value="C:proton-transporting ATP synthase complex"/>
    <property type="evidence" value="ECO:0007669"/>
    <property type="project" value="UniProtKB-KW"/>
</dbReference>
<keyword evidence="5 7" id="KW-0472">Membrane</keyword>
<reference evidence="8" key="2">
    <citation type="submission" date="2020-09" db="EMBL/GenBank/DDBJ databases">
        <authorList>
            <person name="Sun Q."/>
            <person name="Sedlacek I."/>
        </authorList>
    </citation>
    <scope>NUCLEOTIDE SEQUENCE</scope>
    <source>
        <strain evidence="8">CCM 8433</strain>
    </source>
</reference>
<keyword evidence="4 7" id="KW-0406">Ion transport</keyword>
<accession>A0A917JD02</accession>
<dbReference type="InterPro" id="IPR026015">
    <property type="entry name" value="ATP_synth_OSCP/delta_N_sf"/>
</dbReference>
<dbReference type="Gene3D" id="1.10.520.20">
    <property type="entry name" value="N-terminal domain of the delta subunit of the F1F0-ATP synthase"/>
    <property type="match status" value="1"/>
</dbReference>
<evidence type="ECO:0000256" key="1">
    <source>
        <dbReference type="ARBA" id="ARBA00004370"/>
    </source>
</evidence>
<evidence type="ECO:0000313" key="9">
    <source>
        <dbReference type="Proteomes" id="UP000622610"/>
    </source>
</evidence>
<comment type="similarity">
    <text evidence="7">Belongs to the ATPase delta chain family.</text>
</comment>